<keyword evidence="16" id="KW-1185">Reference proteome</keyword>
<dbReference type="SMART" id="SM00387">
    <property type="entry name" value="HATPase_c"/>
    <property type="match status" value="1"/>
</dbReference>
<protein>
    <recommendedName>
        <fullName evidence="3">histidine kinase</fullName>
        <ecNumber evidence="3">2.7.13.3</ecNumber>
    </recommendedName>
</protein>
<dbReference type="Gene3D" id="1.10.287.130">
    <property type="match status" value="1"/>
</dbReference>
<evidence type="ECO:0000313" key="14">
    <source>
        <dbReference type="EMBL" id="REG20359.1"/>
    </source>
</evidence>
<feature type="domain" description="Histidine kinase" evidence="12">
    <location>
        <begin position="272"/>
        <end position="492"/>
    </location>
</feature>
<dbReference type="InterPro" id="IPR036097">
    <property type="entry name" value="HisK_dim/P_sf"/>
</dbReference>
<dbReference type="GO" id="GO:0000155">
    <property type="term" value="F:phosphorelay sensor kinase activity"/>
    <property type="evidence" value="ECO:0007669"/>
    <property type="project" value="InterPro"/>
</dbReference>
<dbReference type="PANTHER" id="PTHR43711:SF1">
    <property type="entry name" value="HISTIDINE KINASE 1"/>
    <property type="match status" value="1"/>
</dbReference>
<keyword evidence="9" id="KW-0067">ATP-binding</keyword>
<dbReference type="GO" id="GO:0005886">
    <property type="term" value="C:plasma membrane"/>
    <property type="evidence" value="ECO:0007669"/>
    <property type="project" value="UniProtKB-SubCell"/>
</dbReference>
<dbReference type="FunFam" id="3.30.565.10:FF:000023">
    <property type="entry name" value="PAS domain-containing sensor histidine kinase"/>
    <property type="match status" value="1"/>
</dbReference>
<dbReference type="EMBL" id="CP011509">
    <property type="protein sequence ID" value="AKI98543.1"/>
    <property type="molecule type" value="Genomic_DNA"/>
</dbReference>
<evidence type="ECO:0000256" key="3">
    <source>
        <dbReference type="ARBA" id="ARBA00012438"/>
    </source>
</evidence>
<dbReference type="InterPro" id="IPR005467">
    <property type="entry name" value="His_kinase_dom"/>
</dbReference>
<proteinExistence type="predicted"/>
<reference evidence="13 15" key="1">
    <citation type="submission" date="2015-05" db="EMBL/GenBank/DDBJ databases">
        <title>Genome assembly of Archangium gephyra DSM 2261.</title>
        <authorList>
            <person name="Sharma G."/>
            <person name="Subramanian S."/>
        </authorList>
    </citation>
    <scope>NUCLEOTIDE SEQUENCE [LARGE SCALE GENOMIC DNA]</scope>
    <source>
        <strain evidence="13 15">DSM 2261</strain>
    </source>
</reference>
<dbReference type="InterPro" id="IPR036890">
    <property type="entry name" value="HATPase_C_sf"/>
</dbReference>
<dbReference type="PANTHER" id="PTHR43711">
    <property type="entry name" value="TWO-COMPONENT HISTIDINE KINASE"/>
    <property type="match status" value="1"/>
</dbReference>
<dbReference type="PROSITE" id="PS50109">
    <property type="entry name" value="HIS_KIN"/>
    <property type="match status" value="1"/>
</dbReference>
<evidence type="ECO:0000313" key="16">
    <source>
        <dbReference type="Proteomes" id="UP000256345"/>
    </source>
</evidence>
<comment type="catalytic activity">
    <reaction evidence="1">
        <text>ATP + protein L-histidine = ADP + protein N-phospho-L-histidine.</text>
        <dbReference type="EC" id="2.7.13.3"/>
    </reaction>
</comment>
<keyword evidence="7" id="KW-0547">Nucleotide-binding</keyword>
<keyword evidence="6" id="KW-0808">Transferase</keyword>
<keyword evidence="10" id="KW-0902">Two-component regulatory system</keyword>
<evidence type="ECO:0000256" key="7">
    <source>
        <dbReference type="ARBA" id="ARBA00022741"/>
    </source>
</evidence>
<dbReference type="InterPro" id="IPR025847">
    <property type="entry name" value="MEDS_domain"/>
</dbReference>
<dbReference type="Proteomes" id="UP000035579">
    <property type="component" value="Chromosome"/>
</dbReference>
<organism evidence="13 15">
    <name type="scientific">Archangium gephyra</name>
    <dbReference type="NCBI Taxonomy" id="48"/>
    <lineage>
        <taxon>Bacteria</taxon>
        <taxon>Pseudomonadati</taxon>
        <taxon>Myxococcota</taxon>
        <taxon>Myxococcia</taxon>
        <taxon>Myxococcales</taxon>
        <taxon>Cystobacterineae</taxon>
        <taxon>Archangiaceae</taxon>
        <taxon>Archangium</taxon>
    </lineage>
</organism>
<dbReference type="EC" id="2.7.13.3" evidence="3"/>
<dbReference type="EMBL" id="QUMU01000022">
    <property type="protein sequence ID" value="REG20359.1"/>
    <property type="molecule type" value="Genomic_DNA"/>
</dbReference>
<dbReference type="InterPro" id="IPR003661">
    <property type="entry name" value="HisK_dim/P_dom"/>
</dbReference>
<evidence type="ECO:0000256" key="8">
    <source>
        <dbReference type="ARBA" id="ARBA00022777"/>
    </source>
</evidence>
<gene>
    <name evidence="13" type="ORF">AA314_00170</name>
    <name evidence="14" type="ORF">ATI61_12259</name>
</gene>
<dbReference type="AlphaFoldDB" id="A0AAC8Q034"/>
<name>A0AAC8Q034_9BACT</name>
<dbReference type="InterPro" id="IPR004358">
    <property type="entry name" value="Sig_transdc_His_kin-like_C"/>
</dbReference>
<accession>A0AAC8Q034</accession>
<dbReference type="InterPro" id="IPR050736">
    <property type="entry name" value="Sensor_HK_Regulatory"/>
</dbReference>
<dbReference type="SUPFAM" id="SSF55874">
    <property type="entry name" value="ATPase domain of HSP90 chaperone/DNA topoisomerase II/histidine kinase"/>
    <property type="match status" value="1"/>
</dbReference>
<evidence type="ECO:0000313" key="15">
    <source>
        <dbReference type="Proteomes" id="UP000035579"/>
    </source>
</evidence>
<evidence type="ECO:0000256" key="2">
    <source>
        <dbReference type="ARBA" id="ARBA00004236"/>
    </source>
</evidence>
<keyword evidence="8 13" id="KW-0418">Kinase</keyword>
<dbReference type="SUPFAM" id="SSF47384">
    <property type="entry name" value="Homodimeric domain of signal transducing histidine kinase"/>
    <property type="match status" value="1"/>
</dbReference>
<comment type="subcellular location">
    <subcellularLocation>
        <location evidence="2">Cell membrane</location>
    </subcellularLocation>
</comment>
<dbReference type="KEGG" id="age:AA314_00170"/>
<keyword evidence="11" id="KW-0472">Membrane</keyword>
<sequence>MPAPTAPPVLLEAGAAVGETARQLTRLGLGDHVCLVYERMADHVAALVPYMRQGLERGERCVYVVDAHGVEDVAVVLEAHGVEVERERARGALVFLTQRETFLREGRFEPEAMIAYFHRVVVESLAAGFSGVCATGEMSWALGPEPSREELLRYEMLLNHFLPGSRAMANCQYDRRRFPPEVIRDVLRTHPRVILGDEVHENLFYETPEMLLGEESAAMRVEWMVRQLKRVREAERKLVLMGIRLSEQAVENRRLYEEAREAVRARDEFLSVASHELKTPLTPLRLRLQGLKREVEGRGGEPVARERVASVAQGAEQQLRKLAVLVDALLDVSRLTQGRLVLTWEELDLTEVVREVVERFAQQAAKTGSAVEVEAEGRVMGRWDRVRLEQVMTNLLSNALKYGAGRPVRVAVEGEPERAVLVVSDEGIGIGPEHLERIFGKFERAVSGRHYGGLGLGLYITRQIVQALGGTIEVESEPGHGATFRVVLPRFSPQSVGAVSPSPLGRGAG</sequence>
<dbReference type="Pfam" id="PF02518">
    <property type="entry name" value="HATPase_c"/>
    <property type="match status" value="1"/>
</dbReference>
<keyword evidence="4" id="KW-1003">Cell membrane</keyword>
<dbReference type="PRINTS" id="PR00344">
    <property type="entry name" value="BCTRLSENSOR"/>
</dbReference>
<dbReference type="Proteomes" id="UP000256345">
    <property type="component" value="Unassembled WGS sequence"/>
</dbReference>
<evidence type="ECO:0000256" key="5">
    <source>
        <dbReference type="ARBA" id="ARBA00022553"/>
    </source>
</evidence>
<evidence type="ECO:0000256" key="1">
    <source>
        <dbReference type="ARBA" id="ARBA00000085"/>
    </source>
</evidence>
<dbReference type="GO" id="GO:0005524">
    <property type="term" value="F:ATP binding"/>
    <property type="evidence" value="ECO:0007669"/>
    <property type="project" value="UniProtKB-KW"/>
</dbReference>
<reference evidence="14 16" key="2">
    <citation type="submission" date="2018-08" db="EMBL/GenBank/DDBJ databases">
        <title>Genomic Encyclopedia of Archaeal and Bacterial Type Strains, Phase II (KMG-II): from individual species to whole genera.</title>
        <authorList>
            <person name="Goeker M."/>
        </authorList>
    </citation>
    <scope>NUCLEOTIDE SEQUENCE [LARGE SCALE GENOMIC DNA]</scope>
    <source>
        <strain evidence="14 16">DSM 2261</strain>
    </source>
</reference>
<evidence type="ECO:0000313" key="13">
    <source>
        <dbReference type="EMBL" id="AKI98543.1"/>
    </source>
</evidence>
<evidence type="ECO:0000256" key="11">
    <source>
        <dbReference type="ARBA" id="ARBA00023136"/>
    </source>
</evidence>
<dbReference type="Pfam" id="PF14417">
    <property type="entry name" value="MEDS"/>
    <property type="match status" value="1"/>
</dbReference>
<dbReference type="Gene3D" id="3.30.565.10">
    <property type="entry name" value="Histidine kinase-like ATPase, C-terminal domain"/>
    <property type="match status" value="1"/>
</dbReference>
<evidence type="ECO:0000256" key="4">
    <source>
        <dbReference type="ARBA" id="ARBA00022475"/>
    </source>
</evidence>
<keyword evidence="5" id="KW-0597">Phosphoprotein</keyword>
<dbReference type="SMART" id="SM00388">
    <property type="entry name" value="HisKA"/>
    <property type="match status" value="1"/>
</dbReference>
<dbReference type="CDD" id="cd00082">
    <property type="entry name" value="HisKA"/>
    <property type="match status" value="1"/>
</dbReference>
<dbReference type="Pfam" id="PF00512">
    <property type="entry name" value="HisKA"/>
    <property type="match status" value="1"/>
</dbReference>
<evidence type="ECO:0000256" key="10">
    <source>
        <dbReference type="ARBA" id="ARBA00023012"/>
    </source>
</evidence>
<evidence type="ECO:0000259" key="12">
    <source>
        <dbReference type="PROSITE" id="PS50109"/>
    </source>
</evidence>
<evidence type="ECO:0000256" key="9">
    <source>
        <dbReference type="ARBA" id="ARBA00022840"/>
    </source>
</evidence>
<evidence type="ECO:0000256" key="6">
    <source>
        <dbReference type="ARBA" id="ARBA00022679"/>
    </source>
</evidence>
<dbReference type="InterPro" id="IPR003594">
    <property type="entry name" value="HATPase_dom"/>
</dbReference>